<keyword evidence="3" id="KW-0624">Polysaccharide degradation</keyword>
<feature type="region of interest" description="Disordered" evidence="4">
    <location>
        <begin position="1771"/>
        <end position="1794"/>
    </location>
</feature>
<dbReference type="NCBIfam" id="NF012211">
    <property type="entry name" value="tand_rpt_95"/>
    <property type="match status" value="1"/>
</dbReference>
<feature type="region of interest" description="Disordered" evidence="4">
    <location>
        <begin position="1936"/>
        <end position="1974"/>
    </location>
</feature>
<feature type="region of interest" description="Disordered" evidence="4">
    <location>
        <begin position="402"/>
        <end position="435"/>
    </location>
</feature>
<dbReference type="EMBL" id="FPCG01000008">
    <property type="protein sequence ID" value="SFV23676.1"/>
    <property type="molecule type" value="Genomic_DNA"/>
</dbReference>
<feature type="domain" description="Fibronectin type-III" evidence="5">
    <location>
        <begin position="1592"/>
        <end position="1682"/>
    </location>
</feature>
<dbReference type="RefSeq" id="WP_245760732.1">
    <property type="nucleotide sequence ID" value="NZ_FPCG01000008.1"/>
</dbReference>
<reference evidence="6 7" key="1">
    <citation type="submission" date="2016-10" db="EMBL/GenBank/DDBJ databases">
        <authorList>
            <person name="de Groot N.N."/>
        </authorList>
    </citation>
    <scope>NUCLEOTIDE SEQUENCE [LARGE SCALE GENOMIC DNA]</scope>
    <source>
        <strain evidence="6 7">CGMCC 1.7054</strain>
    </source>
</reference>
<keyword evidence="1" id="KW-0378">Hydrolase</keyword>
<evidence type="ECO:0000256" key="3">
    <source>
        <dbReference type="ARBA" id="ARBA00023326"/>
    </source>
</evidence>
<dbReference type="GO" id="GO:0016798">
    <property type="term" value="F:hydrolase activity, acting on glycosyl bonds"/>
    <property type="evidence" value="ECO:0007669"/>
    <property type="project" value="UniProtKB-KW"/>
</dbReference>
<dbReference type="SUPFAM" id="SSF49265">
    <property type="entry name" value="Fibronectin type III"/>
    <property type="match status" value="2"/>
</dbReference>
<feature type="compositionally biased region" description="Polar residues" evidence="4">
    <location>
        <begin position="1239"/>
        <end position="1250"/>
    </location>
</feature>
<feature type="compositionally biased region" description="Acidic residues" evidence="4">
    <location>
        <begin position="411"/>
        <end position="422"/>
    </location>
</feature>
<evidence type="ECO:0000259" key="5">
    <source>
        <dbReference type="PROSITE" id="PS50853"/>
    </source>
</evidence>
<feature type="domain" description="Fibronectin type-III" evidence="5">
    <location>
        <begin position="1504"/>
        <end position="1591"/>
    </location>
</feature>
<evidence type="ECO:0000313" key="6">
    <source>
        <dbReference type="EMBL" id="SFV23676.1"/>
    </source>
</evidence>
<feature type="domain" description="Fibronectin type-III" evidence="5">
    <location>
        <begin position="1784"/>
        <end position="1871"/>
    </location>
</feature>
<dbReference type="PANTHER" id="PTHR14340">
    <property type="entry name" value="MICROFIBRIL-ASSOCIATED GLYCOPROTEIN 3"/>
    <property type="match status" value="1"/>
</dbReference>
<keyword evidence="1" id="KW-0326">Glycosidase</keyword>
<evidence type="ECO:0000313" key="7">
    <source>
        <dbReference type="Proteomes" id="UP000198881"/>
    </source>
</evidence>
<dbReference type="InterPro" id="IPR036116">
    <property type="entry name" value="FN3_sf"/>
</dbReference>
<dbReference type="PROSITE" id="PS50853">
    <property type="entry name" value="FN3"/>
    <property type="match status" value="4"/>
</dbReference>
<feature type="region of interest" description="Disordered" evidence="4">
    <location>
        <begin position="185"/>
        <end position="230"/>
    </location>
</feature>
<feature type="region of interest" description="Disordered" evidence="4">
    <location>
        <begin position="1367"/>
        <end position="1388"/>
    </location>
</feature>
<feature type="compositionally biased region" description="Low complexity" evidence="4">
    <location>
        <begin position="1575"/>
        <end position="1584"/>
    </location>
</feature>
<keyword evidence="3" id="KW-0119">Carbohydrate metabolism</keyword>
<gene>
    <name evidence="6" type="ORF">SAMN04487966_10834</name>
</gene>
<dbReference type="GO" id="GO:0000272">
    <property type="term" value="P:polysaccharide catabolic process"/>
    <property type="evidence" value="ECO:0007669"/>
    <property type="project" value="UniProtKB-KW"/>
</dbReference>
<feature type="region of interest" description="Disordered" evidence="4">
    <location>
        <begin position="1570"/>
        <end position="1616"/>
    </location>
</feature>
<protein>
    <submittedName>
        <fullName evidence="6">Fibronectin type III domain-containing protein</fullName>
    </submittedName>
</protein>
<feature type="domain" description="Fibronectin type-III" evidence="5">
    <location>
        <begin position="1689"/>
        <end position="1780"/>
    </location>
</feature>
<keyword evidence="7" id="KW-1185">Reference proteome</keyword>
<dbReference type="Proteomes" id="UP000198881">
    <property type="component" value="Unassembled WGS sequence"/>
</dbReference>
<dbReference type="Pfam" id="PF17803">
    <property type="entry name" value="Cadherin_4"/>
    <property type="match status" value="1"/>
</dbReference>
<evidence type="ECO:0000256" key="2">
    <source>
        <dbReference type="ARBA" id="ARBA00023319"/>
    </source>
</evidence>
<dbReference type="Gene3D" id="2.60.40.10">
    <property type="entry name" value="Immunoglobulins"/>
    <property type="match status" value="4"/>
</dbReference>
<name>A0A1I7MP31_9MICC</name>
<dbReference type="InterPro" id="IPR003961">
    <property type="entry name" value="FN3_dom"/>
</dbReference>
<feature type="region of interest" description="Disordered" evidence="4">
    <location>
        <begin position="1297"/>
        <end position="1319"/>
    </location>
</feature>
<dbReference type="InterPro" id="IPR040853">
    <property type="entry name" value="RapA2_cadherin-like"/>
</dbReference>
<sequence length="2066" mass="216511">MSARLFAGRSGTVKTTAFVGASALAVTGAVLYPGFQTADVDLNDGGVWVVNAQENKVAHLNYQSGTLDGGVTTTMTEYDLAQHGSQVYLRNLEQAALTTVDPAAFELTDENMLPTNGSFSFGESMVAVSDTGQGRVYAAESSALGSLAAEGAEPIFEGEGRVISAVGRDDSVWVADLDGNRILGFRPLTDEERQQEGTEQVGDGGSPDDGSSPEQDGSASGEDGSEDPAGFRQIADTEVDGLQGLTEPQITAVGDTAVVFDPASGTVVTSEGNSSAVVDPAEGRLQAPGPDADSAVISLANKNALVPLGGGEPQYAPVESTGTPVQPVRVGSCTHSAWTGSGTYLRDCDDDSQDTTEQIPELPAEAQLVFRVNRDVVVLNDINEGNTWLVQDAMKIVNNWADLEPPKGEGEQEEEESDEVTDAIELPDRQEENQKPIARDDSFGVRAGRTTALPVLFNDVDPDGDLLTATLRGDQPELGTVQPIYDGTGFQIVVPDDATGRASFTYRADDGRTGTDDARVNLRVVPEDENTPPKQERVTTLRVQAGTEVSQNILTDWRDPDGDDLQLLGATSEDGDVVRVRPDGVLTFEDVGKTTGMKELEVSVSDRRESTTGRVMVEVLPRGSAPPVTATDHVTVNVGEEAQFSPLTNDFDPTGTSLRLAHVDQPNDADVSLNADTGTVTFRGDQEKTHYLKYVATNGPASAPGLVRVDVKDPEKNTGAPVAVRDVALLPANEDVLVNVLGNDSDPAGGVLVVQQVSLPEESPVTVAVERNALIRVTDQQGLREPLTFTYTVTNGSATSVGEVTVIPIPAPEKLEPPRPNPDTAVVRAGDVVTVPVLENDVHPNGAELTLEPELAETVDAEDGLISVADDTIRFRAGQEAKTVSAVYTVSGPDGQEASARVTFHIQPEDLENNSPPAPERVEARVFAGNTVAVPIPLNGIDPDGDSVSLVQLETPPTQGTAKVTADSIEYSASEGSSGTDSFSYVVEDRLGARAVGTIQVGIAPVSSRNTPPVAVNDSIRVRPDRPVAVDVLSNDTDADGDELSFVDWLEASEGSDAALVDGRILLTAPAEPGFVSVTYKITDGRGGQDTATLTVESDPEAPLRAPIARDDRVSFQETVDRDEVTVEILKNDEDPDGTVEDLQVSLPDAPDGVELTDDRQLVVPVTSNPQVITYQLTDVDDLRTYGFVVVPGAGEARPALASDTPLEIMAGETLTMALSDLVVVRDGRSPRITDESRVTSSPQSQGSLVGSATELTFTSADDYAGAASVTFEVTDGSGPDDPEGLKSVLTQPIRVLPRPEENKPPTLQSNTLEVSAGGDPARLDLRQAANDPDPGDNELLEFALGEQELEGVSASLEGSILTVQADADTPKGSRGNLPVSVTDGKSDPVNAQVTVTVNASDRPLTIANPDTVAEARQGEPVTVDVLANDRNFFEDVGPLRLLAADMAEGQGVAEVSGSSLVITPGEDYVGQMRVQYTVGDASMDPARDVTGMVTLNVKGRPDAPGVPRVESVSDGQVVLTWDAPANNGSPITGYTVKASGVNQACPATTCTISGLTNNTEYTFTVTATNDVGESEPSAASAPARPDVEPEQPAPPRGTDGDRKVDLTWTPPVNRGSPITAYTVEISPAPPNGITQRQTGGTSLSWDGLVNGTAYQFRVQAVNDADRPSEFSGWSSSVTPAGKPMRPLAPSASRAESAVNGGVANVSWTVPNANGATITGYDLQVFEGGTLVRTIRGISGTSQQVTDLKTTSAYSFAVIATNRVGSSEASARSTAVTPYGRPKAPGTPKLTATGRNNELTVDFTAGSANGSPITGYQYSVSGGSWQAFPGGSGASVNVGGNGTNVTVRVRAINAAGAGDPSAVSNQDSAYGPLRDAANVRATGGKEKVDFSWNSSADAYANGRPVTLSVSVNGSSTPNDGSQSVKVGHDTQRTITVTAKDSAGQTRSWTASATSDPAPPPPTPPSVRISRGAPIDRPGQCSGDLGCSVINATVQNMDPGTYTVECWYHNSWRYPNQDYRFSTANSIRVGSNGSFSGSTGCMIEGDYVDRLWVVINGVKSNEIRSPW</sequence>
<dbReference type="InterPro" id="IPR013783">
    <property type="entry name" value="Ig-like_fold"/>
</dbReference>
<dbReference type="PANTHER" id="PTHR14340:SF9">
    <property type="entry name" value="FIBRONECTIN TYPE-III DOMAIN-CONTAINING PROTEIN"/>
    <property type="match status" value="1"/>
</dbReference>
<dbReference type="SMART" id="SM00060">
    <property type="entry name" value="FN3"/>
    <property type="match status" value="4"/>
</dbReference>
<keyword evidence="2" id="KW-0393">Immunoglobulin domain</keyword>
<dbReference type="STRING" id="574650.SAMN04487966_10834"/>
<evidence type="ECO:0000256" key="1">
    <source>
        <dbReference type="ARBA" id="ARBA00023295"/>
    </source>
</evidence>
<feature type="compositionally biased region" description="Polar residues" evidence="4">
    <location>
        <begin position="1936"/>
        <end position="1948"/>
    </location>
</feature>
<dbReference type="CDD" id="cd00063">
    <property type="entry name" value="FN3"/>
    <property type="match status" value="4"/>
</dbReference>
<evidence type="ECO:0000256" key="4">
    <source>
        <dbReference type="SAM" id="MobiDB-lite"/>
    </source>
</evidence>
<organism evidence="6 7">
    <name type="scientific">Micrococcus terreus</name>
    <dbReference type="NCBI Taxonomy" id="574650"/>
    <lineage>
        <taxon>Bacteria</taxon>
        <taxon>Bacillati</taxon>
        <taxon>Actinomycetota</taxon>
        <taxon>Actinomycetes</taxon>
        <taxon>Micrococcales</taxon>
        <taxon>Micrococcaceae</taxon>
        <taxon>Micrococcus</taxon>
    </lineage>
</organism>
<dbReference type="Pfam" id="PF17963">
    <property type="entry name" value="Big_9"/>
    <property type="match status" value="7"/>
</dbReference>
<feature type="compositionally biased region" description="Low complexity" evidence="4">
    <location>
        <begin position="208"/>
        <end position="218"/>
    </location>
</feature>
<accession>A0A1I7MP31</accession>
<dbReference type="SUPFAM" id="SSF63829">
    <property type="entry name" value="Calcium-dependent phosphotriesterase"/>
    <property type="match status" value="1"/>
</dbReference>
<dbReference type="Gene3D" id="2.60.40.2810">
    <property type="match status" value="1"/>
</dbReference>
<proteinExistence type="predicted"/>
<feature type="compositionally biased region" description="Basic and acidic residues" evidence="4">
    <location>
        <begin position="426"/>
        <end position="435"/>
    </location>
</feature>
<feature type="region of interest" description="Disordered" evidence="4">
    <location>
        <begin position="1231"/>
        <end position="1250"/>
    </location>
</feature>
<dbReference type="Pfam" id="PF00041">
    <property type="entry name" value="fn3"/>
    <property type="match status" value="3"/>
</dbReference>